<proteinExistence type="inferred from homology"/>
<sequence>MASTAARGATSGLILTRSPLLRIVTLLVFYFTQGFPIGLFVYAIPAWMAANGADTTQVAAVVGMASLPWSLKLVNGFIIDRYTFLPMGRRRVWIIGAQSLLVLALLAGALIAPLPLDVAVLSALAFCANVAVTFQDVGIDSLAVDIMPEDERAKAGGIMGGAQLLGMSASMAGGGWLLELSGITGCLAVGAVIPAAVMLFGVMLREREGERRLPWTAGRAHPHNLAVQVEAWWPLLKASFKAMVVPLSLCLIPILLVRSLHAGAFESFHPVMFQERAGWSATDYSSFSSIQSLISGVFAMIVGGPLVARIGAQRALIFALAGGAAVILAMALLPHLWSETWFLMTTQVTLDLFAMVYFVCGITLSMRMCDLKVAATQFTVFMALGNFGRPLGASLAAATAGAGHPVLMYLLLAGLWGAMVVLMLLVRFPHENRTQHVVAQDLPQGEGPPPRVN</sequence>
<dbReference type="SUPFAM" id="SSF103473">
    <property type="entry name" value="MFS general substrate transporter"/>
    <property type="match status" value="1"/>
</dbReference>
<feature type="transmembrane region" description="Helical" evidence="7">
    <location>
        <begin position="284"/>
        <end position="308"/>
    </location>
</feature>
<evidence type="ECO:0000256" key="4">
    <source>
        <dbReference type="ARBA" id="ARBA00022692"/>
    </source>
</evidence>
<accession>A0A844YQL2</accession>
<dbReference type="InterPro" id="IPR004752">
    <property type="entry name" value="AmpG_permease/AT-1"/>
</dbReference>
<gene>
    <name evidence="8" type="ORF">GRI99_03140</name>
</gene>
<dbReference type="InterPro" id="IPR036259">
    <property type="entry name" value="MFS_trans_sf"/>
</dbReference>
<feature type="transmembrane region" description="Helical" evidence="7">
    <location>
        <begin position="348"/>
        <end position="366"/>
    </location>
</feature>
<dbReference type="OrthoDB" id="9787815at2"/>
<comment type="caution">
    <text evidence="8">The sequence shown here is derived from an EMBL/GenBank/DDBJ whole genome shotgun (WGS) entry which is preliminary data.</text>
</comment>
<dbReference type="PANTHER" id="PTHR12778">
    <property type="entry name" value="SOLUTE CARRIER FAMILY 33 ACETYL-COA TRANSPORTER -RELATED"/>
    <property type="match status" value="1"/>
</dbReference>
<dbReference type="PANTHER" id="PTHR12778:SF10">
    <property type="entry name" value="MAJOR FACILITATOR SUPERFAMILY DOMAIN-CONTAINING PROTEIN 3"/>
    <property type="match status" value="1"/>
</dbReference>
<organism evidence="8 9">
    <name type="scientific">Alteraurantiacibacter buctensis</name>
    <dbReference type="NCBI Taxonomy" id="1503981"/>
    <lineage>
        <taxon>Bacteria</taxon>
        <taxon>Pseudomonadati</taxon>
        <taxon>Pseudomonadota</taxon>
        <taxon>Alphaproteobacteria</taxon>
        <taxon>Sphingomonadales</taxon>
        <taxon>Erythrobacteraceae</taxon>
        <taxon>Alteraurantiacibacter</taxon>
    </lineage>
</organism>
<feature type="transmembrane region" description="Helical" evidence="7">
    <location>
        <begin position="315"/>
        <end position="336"/>
    </location>
</feature>
<evidence type="ECO:0000256" key="1">
    <source>
        <dbReference type="ARBA" id="ARBA00004141"/>
    </source>
</evidence>
<evidence type="ECO:0000256" key="5">
    <source>
        <dbReference type="ARBA" id="ARBA00022989"/>
    </source>
</evidence>
<evidence type="ECO:0000256" key="7">
    <source>
        <dbReference type="SAM" id="Phobius"/>
    </source>
</evidence>
<name>A0A844YQL2_9SPHN</name>
<dbReference type="Proteomes" id="UP000466966">
    <property type="component" value="Unassembled WGS sequence"/>
</dbReference>
<feature type="transmembrane region" description="Helical" evidence="7">
    <location>
        <begin position="56"/>
        <end position="79"/>
    </location>
</feature>
<dbReference type="RefSeq" id="WP_160770517.1">
    <property type="nucleotide sequence ID" value="NZ_WTYV01000001.1"/>
</dbReference>
<dbReference type="Gene3D" id="1.20.1250.20">
    <property type="entry name" value="MFS general substrate transporter like domains"/>
    <property type="match status" value="2"/>
</dbReference>
<feature type="transmembrane region" description="Helical" evidence="7">
    <location>
        <begin position="244"/>
        <end position="264"/>
    </location>
</feature>
<dbReference type="InterPro" id="IPR011701">
    <property type="entry name" value="MFS"/>
</dbReference>
<evidence type="ECO:0000256" key="3">
    <source>
        <dbReference type="ARBA" id="ARBA00022448"/>
    </source>
</evidence>
<keyword evidence="5 7" id="KW-1133">Transmembrane helix</keyword>
<evidence type="ECO:0000256" key="2">
    <source>
        <dbReference type="ARBA" id="ARBA00008335"/>
    </source>
</evidence>
<reference evidence="8 9" key="1">
    <citation type="submission" date="2019-12" db="EMBL/GenBank/DDBJ databases">
        <title>Genomic-based taxomic classification of the family Erythrobacteraceae.</title>
        <authorList>
            <person name="Xu L."/>
        </authorList>
    </citation>
    <scope>NUCLEOTIDE SEQUENCE [LARGE SCALE GENOMIC DNA]</scope>
    <source>
        <strain evidence="8 9">M0322</strain>
    </source>
</reference>
<dbReference type="Pfam" id="PF07690">
    <property type="entry name" value="MFS_1"/>
    <property type="match status" value="1"/>
</dbReference>
<keyword evidence="3" id="KW-0813">Transport</keyword>
<comment type="subcellular location">
    <subcellularLocation>
        <location evidence="1">Membrane</location>
        <topology evidence="1">Multi-pass membrane protein</topology>
    </subcellularLocation>
</comment>
<protein>
    <submittedName>
        <fullName evidence="8">MFS transporter</fullName>
    </submittedName>
</protein>
<dbReference type="GO" id="GO:0016020">
    <property type="term" value="C:membrane"/>
    <property type="evidence" value="ECO:0007669"/>
    <property type="project" value="UniProtKB-SubCell"/>
</dbReference>
<keyword evidence="6 7" id="KW-0472">Membrane</keyword>
<dbReference type="GO" id="GO:0022857">
    <property type="term" value="F:transmembrane transporter activity"/>
    <property type="evidence" value="ECO:0007669"/>
    <property type="project" value="InterPro"/>
</dbReference>
<feature type="transmembrane region" description="Helical" evidence="7">
    <location>
        <begin position="406"/>
        <end position="426"/>
    </location>
</feature>
<keyword evidence="4 7" id="KW-0812">Transmembrane</keyword>
<feature type="transmembrane region" description="Helical" evidence="7">
    <location>
        <begin position="182"/>
        <end position="204"/>
    </location>
</feature>
<evidence type="ECO:0000256" key="6">
    <source>
        <dbReference type="ARBA" id="ARBA00023136"/>
    </source>
</evidence>
<dbReference type="EMBL" id="WTYV01000001">
    <property type="protein sequence ID" value="MXO70625.1"/>
    <property type="molecule type" value="Genomic_DNA"/>
</dbReference>
<feature type="transmembrane region" description="Helical" evidence="7">
    <location>
        <begin position="20"/>
        <end position="44"/>
    </location>
</feature>
<dbReference type="AlphaFoldDB" id="A0A844YQL2"/>
<feature type="transmembrane region" description="Helical" evidence="7">
    <location>
        <begin position="378"/>
        <end position="400"/>
    </location>
</feature>
<evidence type="ECO:0000313" key="9">
    <source>
        <dbReference type="Proteomes" id="UP000466966"/>
    </source>
</evidence>
<keyword evidence="9" id="KW-1185">Reference proteome</keyword>
<comment type="similarity">
    <text evidence="2">Belongs to the major facilitator superfamily.</text>
</comment>
<feature type="transmembrane region" description="Helical" evidence="7">
    <location>
        <begin position="91"/>
        <end position="112"/>
    </location>
</feature>
<evidence type="ECO:0000313" key="8">
    <source>
        <dbReference type="EMBL" id="MXO70625.1"/>
    </source>
</evidence>